<reference evidence="1 2" key="1">
    <citation type="submission" date="2021-03" db="EMBL/GenBank/DDBJ databases">
        <title>Metabolic Capacity of the Antarctic Cyanobacterium Phormidium pseudopriestleyi that Sustains Oxygenic Photosynthesis in the Presence of Hydrogen Sulfide.</title>
        <authorList>
            <person name="Lumian J.E."/>
            <person name="Jungblut A.D."/>
            <person name="Dillon M.L."/>
            <person name="Hawes I."/>
            <person name="Doran P.T."/>
            <person name="Mackey T.J."/>
            <person name="Dick G.J."/>
            <person name="Grettenberger C.L."/>
            <person name="Sumner D.Y."/>
        </authorList>
    </citation>
    <scope>NUCLEOTIDE SEQUENCE [LARGE SCALE GENOMIC DNA]</scope>
    <source>
        <strain evidence="1 2">FRX01</strain>
    </source>
</reference>
<gene>
    <name evidence="1" type="ORF">J0895_08670</name>
</gene>
<proteinExistence type="predicted"/>
<dbReference type="Proteomes" id="UP000664844">
    <property type="component" value="Unassembled WGS sequence"/>
</dbReference>
<dbReference type="EMBL" id="JAFLQW010000236">
    <property type="protein sequence ID" value="MBO0349174.1"/>
    <property type="molecule type" value="Genomic_DNA"/>
</dbReference>
<keyword evidence="1" id="KW-0238">DNA-binding</keyword>
<dbReference type="GO" id="GO:0003677">
    <property type="term" value="F:DNA binding"/>
    <property type="evidence" value="ECO:0007669"/>
    <property type="project" value="UniProtKB-KW"/>
</dbReference>
<keyword evidence="2" id="KW-1185">Reference proteome</keyword>
<organism evidence="1 2">
    <name type="scientific">Phormidium pseudopriestleyi FRX01</name>
    <dbReference type="NCBI Taxonomy" id="1759528"/>
    <lineage>
        <taxon>Bacteria</taxon>
        <taxon>Bacillati</taxon>
        <taxon>Cyanobacteriota</taxon>
        <taxon>Cyanophyceae</taxon>
        <taxon>Oscillatoriophycideae</taxon>
        <taxon>Oscillatoriales</taxon>
        <taxon>Oscillatoriaceae</taxon>
        <taxon>Phormidium</taxon>
    </lineage>
</organism>
<dbReference type="RefSeq" id="WP_207087708.1">
    <property type="nucleotide sequence ID" value="NZ_JAFLQW010000236.1"/>
</dbReference>
<protein>
    <submittedName>
        <fullName evidence="1">DNA-binding response regulator</fullName>
    </submittedName>
</protein>
<evidence type="ECO:0000313" key="1">
    <source>
        <dbReference type="EMBL" id="MBO0349174.1"/>
    </source>
</evidence>
<comment type="caution">
    <text evidence="1">The sequence shown here is derived from an EMBL/GenBank/DDBJ whole genome shotgun (WGS) entry which is preliminary data.</text>
</comment>
<evidence type="ECO:0000313" key="2">
    <source>
        <dbReference type="Proteomes" id="UP000664844"/>
    </source>
</evidence>
<sequence>MDSEQTQEILILREKKLTPKQIARKMGLKVSEVSGFLKEQAEQVAIAREESGELPPVVECLVNANCLSRLFPQEEAIVPDEDTNNDRGPGFALVTVTRSPGFNRFITCSYLVDYWCLGVKDASGPRKYNRSEYERISSLYYESLLGGSEKISLTQAQAIIWGAVEYAEKSGFKPHHDFEEAKKYLGEWDGELKIEFGDDGQPLYHSGPYHNPSAIINTLNKSVGEGNYHYLVGLNPDDEEFFDFV</sequence>
<accession>A0ABS3FPY1</accession>
<name>A0ABS3FPY1_9CYAN</name>